<protein>
    <submittedName>
        <fullName evidence="1">Uncharacterized protein</fullName>
    </submittedName>
</protein>
<reference evidence="1" key="1">
    <citation type="journal article" date="2023" name="Mol. Phylogenet. Evol.">
        <title>Genome-scale phylogeny and comparative genomics of the fungal order Sordariales.</title>
        <authorList>
            <person name="Hensen N."/>
            <person name="Bonometti L."/>
            <person name="Westerberg I."/>
            <person name="Brannstrom I.O."/>
            <person name="Guillou S."/>
            <person name="Cros-Aarteil S."/>
            <person name="Calhoun S."/>
            <person name="Haridas S."/>
            <person name="Kuo A."/>
            <person name="Mondo S."/>
            <person name="Pangilinan J."/>
            <person name="Riley R."/>
            <person name="LaButti K."/>
            <person name="Andreopoulos B."/>
            <person name="Lipzen A."/>
            <person name="Chen C."/>
            <person name="Yan M."/>
            <person name="Daum C."/>
            <person name="Ng V."/>
            <person name="Clum A."/>
            <person name="Steindorff A."/>
            <person name="Ohm R.A."/>
            <person name="Martin F."/>
            <person name="Silar P."/>
            <person name="Natvig D.O."/>
            <person name="Lalanne C."/>
            <person name="Gautier V."/>
            <person name="Ament-Velasquez S.L."/>
            <person name="Kruys A."/>
            <person name="Hutchinson M.I."/>
            <person name="Powell A.J."/>
            <person name="Barry K."/>
            <person name="Miller A.N."/>
            <person name="Grigoriev I.V."/>
            <person name="Debuchy R."/>
            <person name="Gladieux P."/>
            <person name="Hiltunen Thoren M."/>
            <person name="Johannesson H."/>
        </authorList>
    </citation>
    <scope>NUCLEOTIDE SEQUENCE</scope>
    <source>
        <strain evidence="1">CBS 168.71</strain>
    </source>
</reference>
<dbReference type="Proteomes" id="UP001278766">
    <property type="component" value="Unassembled WGS sequence"/>
</dbReference>
<accession>A0AAE0HFG2</accession>
<name>A0AAE0HFG2_9PEZI</name>
<evidence type="ECO:0000313" key="1">
    <source>
        <dbReference type="EMBL" id="KAK3294696.1"/>
    </source>
</evidence>
<evidence type="ECO:0000313" key="2">
    <source>
        <dbReference type="Proteomes" id="UP001278766"/>
    </source>
</evidence>
<dbReference type="EMBL" id="JAUEPN010000005">
    <property type="protein sequence ID" value="KAK3294696.1"/>
    <property type="molecule type" value="Genomic_DNA"/>
</dbReference>
<dbReference type="AlphaFoldDB" id="A0AAE0HFG2"/>
<gene>
    <name evidence="1" type="ORF">B0H64DRAFT_193002</name>
</gene>
<organism evidence="1 2">
    <name type="scientific">Chaetomium fimeti</name>
    <dbReference type="NCBI Taxonomy" id="1854472"/>
    <lineage>
        <taxon>Eukaryota</taxon>
        <taxon>Fungi</taxon>
        <taxon>Dikarya</taxon>
        <taxon>Ascomycota</taxon>
        <taxon>Pezizomycotina</taxon>
        <taxon>Sordariomycetes</taxon>
        <taxon>Sordariomycetidae</taxon>
        <taxon>Sordariales</taxon>
        <taxon>Chaetomiaceae</taxon>
        <taxon>Chaetomium</taxon>
    </lineage>
</organism>
<keyword evidence="2" id="KW-1185">Reference proteome</keyword>
<dbReference type="GeneID" id="87836060"/>
<comment type="caution">
    <text evidence="1">The sequence shown here is derived from an EMBL/GenBank/DDBJ whole genome shotgun (WGS) entry which is preliminary data.</text>
</comment>
<reference evidence="1" key="2">
    <citation type="submission" date="2023-06" db="EMBL/GenBank/DDBJ databases">
        <authorList>
            <consortium name="Lawrence Berkeley National Laboratory"/>
            <person name="Haridas S."/>
            <person name="Hensen N."/>
            <person name="Bonometti L."/>
            <person name="Westerberg I."/>
            <person name="Brannstrom I.O."/>
            <person name="Guillou S."/>
            <person name="Cros-Aarteil S."/>
            <person name="Calhoun S."/>
            <person name="Kuo A."/>
            <person name="Mondo S."/>
            <person name="Pangilinan J."/>
            <person name="Riley R."/>
            <person name="Labutti K."/>
            <person name="Andreopoulos B."/>
            <person name="Lipzen A."/>
            <person name="Chen C."/>
            <person name="Yanf M."/>
            <person name="Daum C."/>
            <person name="Ng V."/>
            <person name="Clum A."/>
            <person name="Steindorff A."/>
            <person name="Ohm R."/>
            <person name="Martin F."/>
            <person name="Silar P."/>
            <person name="Natvig D."/>
            <person name="Lalanne C."/>
            <person name="Gautier V."/>
            <person name="Ament-Velasquez S.L."/>
            <person name="Kruys A."/>
            <person name="Hutchinson M.I."/>
            <person name="Powell A.J."/>
            <person name="Barry K."/>
            <person name="Miller A.N."/>
            <person name="Grigoriev I.V."/>
            <person name="Debuchy R."/>
            <person name="Gladieux P."/>
            <person name="Thoren M.H."/>
            <person name="Johannesson H."/>
        </authorList>
    </citation>
    <scope>NUCLEOTIDE SEQUENCE</scope>
    <source>
        <strain evidence="1">CBS 168.71</strain>
    </source>
</reference>
<sequence>MSRAYYSAPLHTDFLMALLTWVRGWLRSGIIIIIIMKGGKASIGQRAQGNVAAANRPAPLDCHLHTLLSLLLACKAAEINQEIEPRTSTVSCGALHIGHPADLIMQPISTCKIHRHKCVISQPHRQTPEASPSKSHHSRRLVTIPPALPPLPSLPCPLPLTPLPPLSASAVRDSSKRTTPLAMPCRLQDAGRIAGRWTCTPAGVRKRLLKHWHPAQNVVLTGPETVDVKPHPCFVSVSRGPVGFGTRGCLSTPPFRSRETSHAMHRSGRR</sequence>
<dbReference type="RefSeq" id="XP_062658210.1">
    <property type="nucleotide sequence ID" value="XM_062799112.1"/>
</dbReference>
<proteinExistence type="predicted"/>